<name>A0A8S5T5U8_9CAUD</name>
<feature type="transmembrane region" description="Helical" evidence="1">
    <location>
        <begin position="188"/>
        <end position="206"/>
    </location>
</feature>
<keyword evidence="1" id="KW-0472">Membrane</keyword>
<feature type="transmembrane region" description="Helical" evidence="1">
    <location>
        <begin position="161"/>
        <end position="182"/>
    </location>
</feature>
<feature type="transmembrane region" description="Helical" evidence="1">
    <location>
        <begin position="6"/>
        <end position="25"/>
    </location>
</feature>
<keyword evidence="1" id="KW-1133">Transmembrane helix</keyword>
<dbReference type="EMBL" id="BK032746">
    <property type="protein sequence ID" value="DAF58146.1"/>
    <property type="molecule type" value="Genomic_DNA"/>
</dbReference>
<protein>
    <submittedName>
        <fullName evidence="3">OpgC protein</fullName>
    </submittedName>
</protein>
<keyword evidence="1" id="KW-0812">Transmembrane</keyword>
<sequence length="345" mass="40168">MPYIFLYLFLAVLCLLNMQFCPTGADIKKTMNRLHELRFVFAVLIIFSHCTNPFFPMPHILLPLSKISTLGVGYFFISSGFGLACSVASKPNYLRNFWKKIVDLLWITLFSSVVSTLIRNTMLGEHQIFQLVNWYMPTLTVLYLIFYVSHRIFPKNKFRRVVFLSGVIFIITAILCIFDAVTGLNHRVYYISELAFPFGVIIYEYADFFAAFLKKKYALPSIIAAELVFSFLAITVPEKSLPDLIFHNLMNLFFGLLLIWLLDKFKVGNRILRTMNPYAPFLYLFQFAVLDVTKNYYITNARPFDIFYFWGVLFFTCILAIVLQHLYNFIGAEAHKHLRPNRSNL</sequence>
<feature type="domain" description="Acyltransferase 3" evidence="2">
    <location>
        <begin position="37"/>
        <end position="323"/>
    </location>
</feature>
<dbReference type="Pfam" id="PF01757">
    <property type="entry name" value="Acyl_transf_3"/>
    <property type="match status" value="1"/>
</dbReference>
<evidence type="ECO:0000313" key="3">
    <source>
        <dbReference type="EMBL" id="DAF58146.1"/>
    </source>
</evidence>
<feature type="transmembrane region" description="Helical" evidence="1">
    <location>
        <begin position="275"/>
        <end position="294"/>
    </location>
</feature>
<feature type="transmembrane region" description="Helical" evidence="1">
    <location>
        <begin position="67"/>
        <end position="89"/>
    </location>
</feature>
<proteinExistence type="predicted"/>
<feature type="transmembrane region" description="Helical" evidence="1">
    <location>
        <begin position="37"/>
        <end position="55"/>
    </location>
</feature>
<feature type="transmembrane region" description="Helical" evidence="1">
    <location>
        <begin position="131"/>
        <end position="149"/>
    </location>
</feature>
<feature type="transmembrane region" description="Helical" evidence="1">
    <location>
        <begin position="244"/>
        <end position="263"/>
    </location>
</feature>
<feature type="transmembrane region" description="Helical" evidence="1">
    <location>
        <begin position="101"/>
        <end position="119"/>
    </location>
</feature>
<evidence type="ECO:0000259" key="2">
    <source>
        <dbReference type="Pfam" id="PF01757"/>
    </source>
</evidence>
<reference evidence="3" key="1">
    <citation type="journal article" date="2021" name="Proc. Natl. Acad. Sci. U.S.A.">
        <title>A Catalog of Tens of Thousands of Viruses from Human Metagenomes Reveals Hidden Associations with Chronic Diseases.</title>
        <authorList>
            <person name="Tisza M.J."/>
            <person name="Buck C.B."/>
        </authorList>
    </citation>
    <scope>NUCLEOTIDE SEQUENCE</scope>
    <source>
        <strain evidence="3">CtyaR3</strain>
    </source>
</reference>
<dbReference type="GO" id="GO:0016747">
    <property type="term" value="F:acyltransferase activity, transferring groups other than amino-acyl groups"/>
    <property type="evidence" value="ECO:0007669"/>
    <property type="project" value="InterPro"/>
</dbReference>
<accession>A0A8S5T5U8</accession>
<feature type="transmembrane region" description="Helical" evidence="1">
    <location>
        <begin position="306"/>
        <end position="330"/>
    </location>
</feature>
<dbReference type="InterPro" id="IPR002656">
    <property type="entry name" value="Acyl_transf_3_dom"/>
</dbReference>
<organism evidence="3">
    <name type="scientific">Caudovirales sp. ctyaR3</name>
    <dbReference type="NCBI Taxonomy" id="2827640"/>
    <lineage>
        <taxon>Viruses</taxon>
        <taxon>Duplodnaviria</taxon>
        <taxon>Heunggongvirae</taxon>
        <taxon>Uroviricota</taxon>
        <taxon>Caudoviricetes</taxon>
    </lineage>
</organism>
<feature type="transmembrane region" description="Helical" evidence="1">
    <location>
        <begin position="218"/>
        <end position="238"/>
    </location>
</feature>
<evidence type="ECO:0000256" key="1">
    <source>
        <dbReference type="SAM" id="Phobius"/>
    </source>
</evidence>